<evidence type="ECO:0000256" key="1">
    <source>
        <dbReference type="SAM" id="SignalP"/>
    </source>
</evidence>
<dbReference type="OrthoDB" id="1364128at2"/>
<dbReference type="PROSITE" id="PS51257">
    <property type="entry name" value="PROKAR_LIPOPROTEIN"/>
    <property type="match status" value="1"/>
</dbReference>
<name>A0A2S9Q8N7_9HYPH</name>
<organism evidence="2 3">
    <name type="scientific">Labrys okinawensis</name>
    <dbReference type="NCBI Taxonomy" id="346911"/>
    <lineage>
        <taxon>Bacteria</taxon>
        <taxon>Pseudomonadati</taxon>
        <taxon>Pseudomonadota</taxon>
        <taxon>Alphaproteobacteria</taxon>
        <taxon>Hyphomicrobiales</taxon>
        <taxon>Xanthobacteraceae</taxon>
        <taxon>Labrys</taxon>
    </lineage>
</organism>
<dbReference type="CDD" id="cd07821">
    <property type="entry name" value="PYR_PYL_RCAR_like"/>
    <property type="match status" value="1"/>
</dbReference>
<keyword evidence="3" id="KW-1185">Reference proteome</keyword>
<comment type="caution">
    <text evidence="2">The sequence shown here is derived from an EMBL/GenBank/DDBJ whole genome shotgun (WGS) entry which is preliminary data.</text>
</comment>
<dbReference type="RefSeq" id="WP_105863712.1">
    <property type="nucleotide sequence ID" value="NZ_PUEJ01000007.1"/>
</dbReference>
<evidence type="ECO:0000313" key="2">
    <source>
        <dbReference type="EMBL" id="PRH85715.1"/>
    </source>
</evidence>
<dbReference type="Gene3D" id="3.30.530.20">
    <property type="match status" value="1"/>
</dbReference>
<dbReference type="PANTHER" id="PTHR39332:SF7">
    <property type="entry name" value="SRPBCC FAMILY PROTEIN"/>
    <property type="match status" value="1"/>
</dbReference>
<sequence>MRIATLVGALTVLGLACGPALAEKNSNRVEGKGTPAKAWALIGDFCGIKTWHPAIASCELSEKDGAKIRTLTTKDGAKFVEKLVKWDDKDTSYTYAILESPLPIENYVSTLKVEEDDEPGKIAITWSSTFDPKGVSGDAARKAVADIYLAGLLQLKAKLKGK</sequence>
<accession>A0A2S9Q8N7</accession>
<dbReference type="AlphaFoldDB" id="A0A2S9Q8N7"/>
<keyword evidence="1" id="KW-0732">Signal</keyword>
<feature type="chain" id="PRO_5015399004" evidence="1">
    <location>
        <begin position="23"/>
        <end position="162"/>
    </location>
</feature>
<proteinExistence type="predicted"/>
<protein>
    <submittedName>
        <fullName evidence="2">SRPBCC family protein</fullName>
    </submittedName>
</protein>
<dbReference type="EMBL" id="PUEJ01000007">
    <property type="protein sequence ID" value="PRH85715.1"/>
    <property type="molecule type" value="Genomic_DNA"/>
</dbReference>
<dbReference type="Proteomes" id="UP000237682">
    <property type="component" value="Unassembled WGS sequence"/>
</dbReference>
<dbReference type="PANTHER" id="PTHR39332">
    <property type="entry name" value="BLL4707 PROTEIN"/>
    <property type="match status" value="1"/>
</dbReference>
<dbReference type="InterPro" id="IPR019587">
    <property type="entry name" value="Polyketide_cyclase/dehydratase"/>
</dbReference>
<dbReference type="SUPFAM" id="SSF55961">
    <property type="entry name" value="Bet v1-like"/>
    <property type="match status" value="1"/>
</dbReference>
<dbReference type="Pfam" id="PF10604">
    <property type="entry name" value="Polyketide_cyc2"/>
    <property type="match status" value="1"/>
</dbReference>
<dbReference type="InterPro" id="IPR023393">
    <property type="entry name" value="START-like_dom_sf"/>
</dbReference>
<feature type="signal peptide" evidence="1">
    <location>
        <begin position="1"/>
        <end position="22"/>
    </location>
</feature>
<gene>
    <name evidence="2" type="ORF">C5L14_19320</name>
</gene>
<evidence type="ECO:0000313" key="3">
    <source>
        <dbReference type="Proteomes" id="UP000237682"/>
    </source>
</evidence>
<reference evidence="2 3" key="1">
    <citation type="submission" date="2018-02" db="EMBL/GenBank/DDBJ databases">
        <title>Whole genome sequencing of endophytic bacterium.</title>
        <authorList>
            <person name="Eedara R."/>
            <person name="Podile A.R."/>
        </authorList>
    </citation>
    <scope>NUCLEOTIDE SEQUENCE [LARGE SCALE GENOMIC DNA]</scope>
    <source>
        <strain evidence="2 3">RP1T</strain>
    </source>
</reference>